<evidence type="ECO:0000313" key="1">
    <source>
        <dbReference type="EMBL" id="KAI3710423.1"/>
    </source>
</evidence>
<dbReference type="Proteomes" id="UP001055811">
    <property type="component" value="Linkage Group LG07"/>
</dbReference>
<accession>A0ACB9AL43</accession>
<keyword evidence="2" id="KW-1185">Reference proteome</keyword>
<evidence type="ECO:0000313" key="2">
    <source>
        <dbReference type="Proteomes" id="UP001055811"/>
    </source>
</evidence>
<reference evidence="1 2" key="2">
    <citation type="journal article" date="2022" name="Mol. Ecol. Resour.">
        <title>The genomes of chicory, endive, great burdock and yacon provide insights into Asteraceae paleo-polyploidization history and plant inulin production.</title>
        <authorList>
            <person name="Fan W."/>
            <person name="Wang S."/>
            <person name="Wang H."/>
            <person name="Wang A."/>
            <person name="Jiang F."/>
            <person name="Liu H."/>
            <person name="Zhao H."/>
            <person name="Xu D."/>
            <person name="Zhang Y."/>
        </authorList>
    </citation>
    <scope>NUCLEOTIDE SEQUENCE [LARGE SCALE GENOMIC DNA]</scope>
    <source>
        <strain evidence="2">cv. Punajuju</strain>
        <tissue evidence="1">Leaves</tissue>
    </source>
</reference>
<comment type="caution">
    <text evidence="1">The sequence shown here is derived from an EMBL/GenBank/DDBJ whole genome shotgun (WGS) entry which is preliminary data.</text>
</comment>
<organism evidence="1 2">
    <name type="scientific">Cichorium intybus</name>
    <name type="common">Chicory</name>
    <dbReference type="NCBI Taxonomy" id="13427"/>
    <lineage>
        <taxon>Eukaryota</taxon>
        <taxon>Viridiplantae</taxon>
        <taxon>Streptophyta</taxon>
        <taxon>Embryophyta</taxon>
        <taxon>Tracheophyta</taxon>
        <taxon>Spermatophyta</taxon>
        <taxon>Magnoliopsida</taxon>
        <taxon>eudicotyledons</taxon>
        <taxon>Gunneridae</taxon>
        <taxon>Pentapetalae</taxon>
        <taxon>asterids</taxon>
        <taxon>campanulids</taxon>
        <taxon>Asterales</taxon>
        <taxon>Asteraceae</taxon>
        <taxon>Cichorioideae</taxon>
        <taxon>Cichorieae</taxon>
        <taxon>Cichoriinae</taxon>
        <taxon>Cichorium</taxon>
    </lineage>
</organism>
<name>A0ACB9AL43_CICIN</name>
<proteinExistence type="predicted"/>
<protein>
    <submittedName>
        <fullName evidence="1">Uncharacterized protein</fullName>
    </submittedName>
</protein>
<gene>
    <name evidence="1" type="ORF">L2E82_40203</name>
</gene>
<sequence>MYGTSSCRSLLLKQSLGLNENEVHKTDSLSSSNNRQCWSSRVFQCADYGIYSCPNDRNFTSTTYLQTVQAALVALPVNTTDNREFFNSSAGNNRDEQVYAIAVCGGYIGLEACRKCVRESITLLPYNCPNQKEGVGWYPDCMVHYSDRKILGVLNTWARHKIVTSSTAKNVTEFNKALRNLTSSIKAKAAGGDSFRKLAVGSVTYGVDSLTIYALLQCSPDLSREQCNKCLDSAITELHDCCSGNVVARVFSTNCIVRYANDKFYNDATSPPSPSPSGKKNRKSKTTSMVPIVIAVTFTCSGLIGIGIGVWWFCAKIQRKEQETTSFSTILVGHGQTSTNDTRKFCIFEKRKKVSF</sequence>
<reference evidence="2" key="1">
    <citation type="journal article" date="2022" name="Mol. Ecol. Resour.">
        <title>The genomes of chicory, endive, great burdock and yacon provide insights into Asteraceae palaeo-polyploidization history and plant inulin production.</title>
        <authorList>
            <person name="Fan W."/>
            <person name="Wang S."/>
            <person name="Wang H."/>
            <person name="Wang A."/>
            <person name="Jiang F."/>
            <person name="Liu H."/>
            <person name="Zhao H."/>
            <person name="Xu D."/>
            <person name="Zhang Y."/>
        </authorList>
    </citation>
    <scope>NUCLEOTIDE SEQUENCE [LARGE SCALE GENOMIC DNA]</scope>
    <source>
        <strain evidence="2">cv. Punajuju</strain>
    </source>
</reference>
<dbReference type="EMBL" id="CM042015">
    <property type="protein sequence ID" value="KAI3710423.1"/>
    <property type="molecule type" value="Genomic_DNA"/>
</dbReference>